<accession>A0ABM0WAL9</accession>
<dbReference type="CDD" id="cd00371">
    <property type="entry name" value="HMA"/>
    <property type="match status" value="1"/>
</dbReference>
<sequence length="205" mass="23569">LLGVEAYTTDILNQKVTVSGNFNLEKLLKTLKKKTGKKAEILMVNEKADMVEKEDDEPEVVLEENEEHETIIENNEDEKKIETPQTSTTEVEIHMTFLCENFEVDVGKVISKFEGVKTCAVDIENQKVVITGDFDKEQLLKTLKKKLSKSINKMEQKKKDKEPIKKDEKIEIDRDIYINPSSVDEKEMSRYMMFSDENPNACSIS</sequence>
<keyword evidence="7" id="KW-1185">Reference proteome</keyword>
<dbReference type="InterPro" id="IPR044577">
    <property type="entry name" value="HIPP4/7/8/17/18/19"/>
</dbReference>
<dbReference type="RefSeq" id="XP_010468147.1">
    <property type="nucleotide sequence ID" value="XM_010469845.1"/>
</dbReference>
<evidence type="ECO:0000256" key="2">
    <source>
        <dbReference type="ARBA" id="ARBA00022723"/>
    </source>
</evidence>
<keyword evidence="4" id="KW-0636">Prenylation</keyword>
<gene>
    <name evidence="8" type="primary">LOC104748163</name>
</gene>
<feature type="domain" description="HMA" evidence="6">
    <location>
        <begin position="1"/>
        <end position="40"/>
    </location>
</feature>
<reference evidence="7" key="1">
    <citation type="journal article" date="2014" name="Nat. Commun.">
        <title>The emerging biofuel crop Camelina sativa retains a highly undifferentiated hexaploid genome structure.</title>
        <authorList>
            <person name="Kagale S."/>
            <person name="Koh C."/>
            <person name="Nixon J."/>
            <person name="Bollina V."/>
            <person name="Clarke W.E."/>
            <person name="Tuteja R."/>
            <person name="Spillane C."/>
            <person name="Robinson S.J."/>
            <person name="Links M.G."/>
            <person name="Clarke C."/>
            <person name="Higgins E.E."/>
            <person name="Huebert T."/>
            <person name="Sharpe A.G."/>
            <person name="Parkin I.A."/>
        </authorList>
    </citation>
    <scope>NUCLEOTIDE SEQUENCE [LARGE SCALE GENOMIC DNA]</scope>
    <source>
        <strain evidence="7">cv. DH55</strain>
    </source>
</reference>
<protein>
    <submittedName>
        <fullName evidence="8">Heavy metal-associated isoprenylated plant protein 22-like</fullName>
    </submittedName>
</protein>
<keyword evidence="2" id="KW-0479">Metal-binding</keyword>
<dbReference type="Proteomes" id="UP000694864">
    <property type="component" value="Chromosome 15"/>
</dbReference>
<evidence type="ECO:0000313" key="8">
    <source>
        <dbReference type="RefSeq" id="XP_010468147.1"/>
    </source>
</evidence>
<feature type="non-terminal residue" evidence="8">
    <location>
        <position position="1"/>
    </location>
</feature>
<dbReference type="SUPFAM" id="SSF55008">
    <property type="entry name" value="HMA, heavy metal-associated domain"/>
    <property type="match status" value="1"/>
</dbReference>
<proteinExistence type="inferred from homology"/>
<evidence type="ECO:0000259" key="6">
    <source>
        <dbReference type="PROSITE" id="PS50846"/>
    </source>
</evidence>
<dbReference type="GeneID" id="104748163"/>
<dbReference type="PROSITE" id="PS50846">
    <property type="entry name" value="HMA_2"/>
    <property type="match status" value="2"/>
</dbReference>
<reference evidence="8" key="2">
    <citation type="submission" date="2025-08" db="UniProtKB">
        <authorList>
            <consortium name="RefSeq"/>
        </authorList>
    </citation>
    <scope>IDENTIFICATION</scope>
    <source>
        <tissue evidence="8">Leaf</tissue>
    </source>
</reference>
<keyword evidence="1" id="KW-0488">Methylation</keyword>
<dbReference type="PANTHER" id="PTHR46195">
    <property type="entry name" value="HEAVY METAL-ASSOCIATED ISOPRENYLATED PLANT PROTEIN 7"/>
    <property type="match status" value="1"/>
</dbReference>
<dbReference type="Gene3D" id="3.30.70.100">
    <property type="match status" value="2"/>
</dbReference>
<evidence type="ECO:0000256" key="4">
    <source>
        <dbReference type="ARBA" id="ARBA00023289"/>
    </source>
</evidence>
<feature type="domain" description="HMA" evidence="6">
    <location>
        <begin position="86"/>
        <end position="155"/>
    </location>
</feature>
<dbReference type="PANTHER" id="PTHR46195:SF25">
    <property type="entry name" value="HEAVY METAL-ASSOCIATED ISOPRENYLATED PLANT PROTEIN 18"/>
    <property type="match status" value="1"/>
</dbReference>
<evidence type="ECO:0000313" key="7">
    <source>
        <dbReference type="Proteomes" id="UP000694864"/>
    </source>
</evidence>
<dbReference type="InterPro" id="IPR036163">
    <property type="entry name" value="HMA_dom_sf"/>
</dbReference>
<organism evidence="7 8">
    <name type="scientific">Camelina sativa</name>
    <name type="common">False flax</name>
    <name type="synonym">Myagrum sativum</name>
    <dbReference type="NCBI Taxonomy" id="90675"/>
    <lineage>
        <taxon>Eukaryota</taxon>
        <taxon>Viridiplantae</taxon>
        <taxon>Streptophyta</taxon>
        <taxon>Embryophyta</taxon>
        <taxon>Tracheophyta</taxon>
        <taxon>Spermatophyta</taxon>
        <taxon>Magnoliopsida</taxon>
        <taxon>eudicotyledons</taxon>
        <taxon>Gunneridae</taxon>
        <taxon>Pentapetalae</taxon>
        <taxon>rosids</taxon>
        <taxon>malvids</taxon>
        <taxon>Brassicales</taxon>
        <taxon>Brassicaceae</taxon>
        <taxon>Camelineae</taxon>
        <taxon>Camelina</taxon>
    </lineage>
</organism>
<evidence type="ECO:0000256" key="1">
    <source>
        <dbReference type="ARBA" id="ARBA00022481"/>
    </source>
</evidence>
<evidence type="ECO:0000256" key="3">
    <source>
        <dbReference type="ARBA" id="ARBA00023288"/>
    </source>
</evidence>
<name>A0ABM0WAL9_CAMSA</name>
<dbReference type="Pfam" id="PF00403">
    <property type="entry name" value="HMA"/>
    <property type="match status" value="1"/>
</dbReference>
<evidence type="ECO:0000256" key="5">
    <source>
        <dbReference type="ARBA" id="ARBA00024045"/>
    </source>
</evidence>
<dbReference type="InterPro" id="IPR006121">
    <property type="entry name" value="HMA_dom"/>
</dbReference>
<keyword evidence="3" id="KW-0449">Lipoprotein</keyword>
<comment type="similarity">
    <text evidence="5">Belongs to the HIPP family.</text>
</comment>